<dbReference type="Pfam" id="PF00106">
    <property type="entry name" value="adh_short"/>
    <property type="match status" value="1"/>
</dbReference>
<dbReference type="InterPro" id="IPR036291">
    <property type="entry name" value="NAD(P)-bd_dom_sf"/>
</dbReference>
<evidence type="ECO:0000256" key="1">
    <source>
        <dbReference type="ARBA" id="ARBA00006484"/>
    </source>
</evidence>
<dbReference type="GO" id="GO:0004090">
    <property type="term" value="F:carbonyl reductase (NADPH) activity"/>
    <property type="evidence" value="ECO:0007669"/>
    <property type="project" value="TreeGrafter"/>
</dbReference>
<protein>
    <submittedName>
        <fullName evidence="2">Dehydrogenase/reductase SDR family member 4</fullName>
    </submittedName>
</protein>
<accession>V9IES0</accession>
<proteinExistence type="evidence at transcript level"/>
<dbReference type="AlphaFoldDB" id="V9IES0"/>
<dbReference type="PANTHER" id="PTHR43943">
    <property type="entry name" value="DEHYDROGENASE/REDUCTASE (SDR FAMILY) MEMBER 4"/>
    <property type="match status" value="1"/>
</dbReference>
<evidence type="ECO:0000313" key="2">
    <source>
        <dbReference type="EMBL" id="AEY58824.1"/>
    </source>
</evidence>
<dbReference type="InterPro" id="IPR002347">
    <property type="entry name" value="SDR_fam"/>
</dbReference>
<sequence>MLRSSINRSMQQINRNLSEIKCKRLEGKVAIVTASTQGIGFAIAKRLAEEGAKVMISSRKEENVQNALKELKSKNLNVCGMTCHVGKNEDRKSLLEKTIQEFHGLDILVLNAGVNPSFSTFFETSESVWDKIFDINVKSTFLLLRDSLSFLRKSKSASVILLSSIVGYLPLDVSSYI</sequence>
<dbReference type="PRINTS" id="PR00081">
    <property type="entry name" value="GDHRDH"/>
</dbReference>
<name>V9IES0_APICE</name>
<dbReference type="PANTHER" id="PTHR43943:SF2">
    <property type="entry name" value="DEHYDROGENASE_REDUCTASE 4"/>
    <property type="match status" value="1"/>
</dbReference>
<dbReference type="Gene3D" id="3.40.50.720">
    <property type="entry name" value="NAD(P)-binding Rossmann-like Domain"/>
    <property type="match status" value="1"/>
</dbReference>
<dbReference type="SUPFAM" id="SSF51735">
    <property type="entry name" value="NAD(P)-binding Rossmann-fold domains"/>
    <property type="match status" value="1"/>
</dbReference>
<gene>
    <name evidence="2" type="ORF">ACCB01456.1</name>
</gene>
<organism evidence="2">
    <name type="scientific">Apis cerana</name>
    <name type="common">Indian honeybee</name>
    <dbReference type="NCBI Taxonomy" id="7461"/>
    <lineage>
        <taxon>Eukaryota</taxon>
        <taxon>Metazoa</taxon>
        <taxon>Ecdysozoa</taxon>
        <taxon>Arthropoda</taxon>
        <taxon>Hexapoda</taxon>
        <taxon>Insecta</taxon>
        <taxon>Pterygota</taxon>
        <taxon>Neoptera</taxon>
        <taxon>Endopterygota</taxon>
        <taxon>Hymenoptera</taxon>
        <taxon>Apocrita</taxon>
        <taxon>Aculeata</taxon>
        <taxon>Apoidea</taxon>
        <taxon>Anthophila</taxon>
        <taxon>Apidae</taxon>
        <taxon>Apis</taxon>
    </lineage>
</organism>
<dbReference type="EMBL" id="JR039744">
    <property type="protein sequence ID" value="AEY58824.1"/>
    <property type="molecule type" value="mRNA"/>
</dbReference>
<comment type="similarity">
    <text evidence="1">Belongs to the short-chain dehydrogenases/reductases (SDR) family.</text>
</comment>
<reference evidence="2" key="1">
    <citation type="submission" date="2011-11" db="EMBL/GenBank/DDBJ databases">
        <title>Decoding the brain transcriptome of the Eastern honeybee (Apis cerana) based on pyrosequencing.</title>
        <authorList>
            <person name="Sun L."/>
            <person name="Zheng H."/>
            <person name="Wang Y."/>
            <person name="Xie X."/>
            <person name="Zhu Y."/>
            <person name="Gu W."/>
            <person name="Wang S."/>
        </authorList>
    </citation>
    <scope>NUCLEOTIDE SEQUENCE</scope>
    <source>
        <tissue evidence="2">Brain</tissue>
    </source>
</reference>